<dbReference type="InterPro" id="IPR050638">
    <property type="entry name" value="AA-Vitamin_Transporters"/>
</dbReference>
<dbReference type="SUPFAM" id="SSF103481">
    <property type="entry name" value="Multidrug resistance efflux transporter EmrE"/>
    <property type="match status" value="2"/>
</dbReference>
<comment type="subcellular location">
    <subcellularLocation>
        <location evidence="1">Cell membrane</location>
        <topology evidence="1">Multi-pass membrane protein</topology>
    </subcellularLocation>
</comment>
<dbReference type="Proteomes" id="UP001209276">
    <property type="component" value="Unassembled WGS sequence"/>
</dbReference>
<sequence length="311" mass="33388">MKQHLIKAYAAALIYACIIGFSFLFVTIALESADPLDVLAHRFTIAFAAATLILAVKRPSFSIRWSDLLNIMPLALLYPTGFFVFQTFGLVYTTSSEAGIIQATVPILTVFLASGLLRERSTFMQKIALTVSSAGVIFMLLMGGMSGASFSLIGIALILLSALCAALYNIFARSLTKAYSLPLLTYVMTGFGFIAFNGLSIGSHLIEGTLSSWWAPMGDPRYLLPVLYLGILSSLVTSFMSNYALSVLEAAKMSVFSHVATLITIVAGVLFLHESLGYYHVIGGIAILGGVIVTNLPSARKAKKRPSRSAS</sequence>
<dbReference type="InterPro" id="IPR037185">
    <property type="entry name" value="EmrE-like"/>
</dbReference>
<feature type="transmembrane region" description="Helical" evidence="7">
    <location>
        <begin position="226"/>
        <end position="248"/>
    </location>
</feature>
<proteinExistence type="inferred from homology"/>
<dbReference type="AlphaFoldDB" id="A0AAP9J1D5"/>
<keyword evidence="5 7" id="KW-1133">Transmembrane helix</keyword>
<keyword evidence="4 7" id="KW-0812">Transmembrane</keyword>
<dbReference type="PANTHER" id="PTHR32322">
    <property type="entry name" value="INNER MEMBRANE TRANSPORTER"/>
    <property type="match status" value="1"/>
</dbReference>
<feature type="transmembrane region" description="Helical" evidence="7">
    <location>
        <begin position="183"/>
        <end position="206"/>
    </location>
</feature>
<evidence type="ECO:0000256" key="7">
    <source>
        <dbReference type="SAM" id="Phobius"/>
    </source>
</evidence>
<dbReference type="InterPro" id="IPR000620">
    <property type="entry name" value="EamA_dom"/>
</dbReference>
<protein>
    <submittedName>
        <fullName evidence="10">DMT family transporter</fullName>
    </submittedName>
</protein>
<accession>A0AAP9J1D5</accession>
<feature type="transmembrane region" description="Helical" evidence="7">
    <location>
        <begin position="68"/>
        <end position="92"/>
    </location>
</feature>
<feature type="transmembrane region" description="Helical" evidence="7">
    <location>
        <begin position="152"/>
        <end position="171"/>
    </location>
</feature>
<name>A0AAP9J1D5_PANTH</name>
<reference evidence="10 11" key="1">
    <citation type="submission" date="2019-07" db="EMBL/GenBank/DDBJ databases">
        <title>Paenibacillus thiaminolyticus NRRL B-4156.</title>
        <authorList>
            <person name="Hehnly C."/>
            <person name="Zhang L."/>
        </authorList>
    </citation>
    <scope>NUCLEOTIDE SEQUENCE [LARGE SCALE GENOMIC DNA]</scope>
    <source>
        <strain evidence="10 11">NRRL B-4156</strain>
    </source>
</reference>
<dbReference type="Proteomes" id="UP000315377">
    <property type="component" value="Chromosome"/>
</dbReference>
<dbReference type="GeneID" id="76997433"/>
<feature type="domain" description="EamA" evidence="8">
    <location>
        <begin position="153"/>
        <end position="295"/>
    </location>
</feature>
<feature type="transmembrane region" description="Helical" evidence="7">
    <location>
        <begin position="12"/>
        <end position="33"/>
    </location>
</feature>
<evidence type="ECO:0000313" key="12">
    <source>
        <dbReference type="Proteomes" id="UP001209276"/>
    </source>
</evidence>
<feature type="transmembrane region" description="Helical" evidence="7">
    <location>
        <begin position="255"/>
        <end position="272"/>
    </location>
</feature>
<evidence type="ECO:0000256" key="4">
    <source>
        <dbReference type="ARBA" id="ARBA00022692"/>
    </source>
</evidence>
<evidence type="ECO:0000256" key="3">
    <source>
        <dbReference type="ARBA" id="ARBA00022475"/>
    </source>
</evidence>
<comment type="similarity">
    <text evidence="2">Belongs to the EamA transporter family.</text>
</comment>
<dbReference type="PANTHER" id="PTHR32322:SF18">
    <property type="entry name" value="S-ADENOSYLMETHIONINE_S-ADENOSYLHOMOCYSTEINE TRANSPORTER"/>
    <property type="match status" value="1"/>
</dbReference>
<organism evidence="10 11">
    <name type="scientific">Paenibacillus thiaminolyticus</name>
    <name type="common">Bacillus thiaminolyticus</name>
    <dbReference type="NCBI Taxonomy" id="49283"/>
    <lineage>
        <taxon>Bacteria</taxon>
        <taxon>Bacillati</taxon>
        <taxon>Bacillota</taxon>
        <taxon>Bacilli</taxon>
        <taxon>Bacillales</taxon>
        <taxon>Paenibacillaceae</taxon>
        <taxon>Paenibacillus</taxon>
    </lineage>
</organism>
<evidence type="ECO:0000256" key="6">
    <source>
        <dbReference type="ARBA" id="ARBA00023136"/>
    </source>
</evidence>
<reference evidence="9 12" key="2">
    <citation type="submission" date="2022-05" db="EMBL/GenBank/DDBJ databases">
        <title>Genome Sequencing of Bee-Associated Microbes.</title>
        <authorList>
            <person name="Dunlap C."/>
        </authorList>
    </citation>
    <scope>NUCLEOTIDE SEQUENCE [LARGE SCALE GENOMIC DNA]</scope>
    <source>
        <strain evidence="9 12">NRRL B-14613</strain>
    </source>
</reference>
<evidence type="ECO:0000256" key="1">
    <source>
        <dbReference type="ARBA" id="ARBA00004651"/>
    </source>
</evidence>
<evidence type="ECO:0000256" key="2">
    <source>
        <dbReference type="ARBA" id="ARBA00007362"/>
    </source>
</evidence>
<feature type="transmembrane region" description="Helical" evidence="7">
    <location>
        <begin position="278"/>
        <end position="298"/>
    </location>
</feature>
<keyword evidence="3" id="KW-1003">Cell membrane</keyword>
<dbReference type="Gene3D" id="1.10.3730.20">
    <property type="match status" value="1"/>
</dbReference>
<feature type="transmembrane region" description="Helical" evidence="7">
    <location>
        <begin position="98"/>
        <end position="117"/>
    </location>
</feature>
<keyword evidence="6 7" id="KW-0472">Membrane</keyword>
<keyword evidence="12" id="KW-1185">Reference proteome</keyword>
<dbReference type="Pfam" id="PF00892">
    <property type="entry name" value="EamA"/>
    <property type="match status" value="2"/>
</dbReference>
<feature type="domain" description="EamA" evidence="8">
    <location>
        <begin position="8"/>
        <end position="140"/>
    </location>
</feature>
<feature type="transmembrane region" description="Helical" evidence="7">
    <location>
        <begin position="129"/>
        <end position="146"/>
    </location>
</feature>
<dbReference type="GO" id="GO:0005886">
    <property type="term" value="C:plasma membrane"/>
    <property type="evidence" value="ECO:0007669"/>
    <property type="project" value="UniProtKB-SubCell"/>
</dbReference>
<evidence type="ECO:0000313" key="9">
    <source>
        <dbReference type="EMBL" id="MCY9609614.1"/>
    </source>
</evidence>
<evidence type="ECO:0000313" key="10">
    <source>
        <dbReference type="EMBL" id="QDM44781.1"/>
    </source>
</evidence>
<evidence type="ECO:0000259" key="8">
    <source>
        <dbReference type="Pfam" id="PF00892"/>
    </source>
</evidence>
<evidence type="ECO:0000256" key="5">
    <source>
        <dbReference type="ARBA" id="ARBA00022989"/>
    </source>
</evidence>
<gene>
    <name evidence="10" type="ORF">FLT43_15830</name>
    <name evidence="9" type="ORF">M5W83_20910</name>
</gene>
<evidence type="ECO:0000313" key="11">
    <source>
        <dbReference type="Proteomes" id="UP000315377"/>
    </source>
</evidence>
<dbReference type="RefSeq" id="WP_087440451.1">
    <property type="nucleotide sequence ID" value="NZ_CABMNB010000005.1"/>
</dbReference>
<dbReference type="EMBL" id="CP041405">
    <property type="protein sequence ID" value="QDM44781.1"/>
    <property type="molecule type" value="Genomic_DNA"/>
</dbReference>
<dbReference type="EMBL" id="JAMDMM010000040">
    <property type="protein sequence ID" value="MCY9609614.1"/>
    <property type="molecule type" value="Genomic_DNA"/>
</dbReference>
<feature type="transmembrane region" description="Helical" evidence="7">
    <location>
        <begin position="39"/>
        <end position="56"/>
    </location>
</feature>